<dbReference type="OrthoDB" id="276962at2"/>
<organism evidence="1 2">
    <name type="scientific">Kolteria novifilia</name>
    <dbReference type="NCBI Taxonomy" id="2527975"/>
    <lineage>
        <taxon>Bacteria</taxon>
        <taxon>Pseudomonadati</taxon>
        <taxon>Planctomycetota</taxon>
        <taxon>Planctomycetia</taxon>
        <taxon>Kolteriales</taxon>
        <taxon>Kolteriaceae</taxon>
        <taxon>Kolteria</taxon>
    </lineage>
</organism>
<dbReference type="Proteomes" id="UP000317093">
    <property type="component" value="Chromosome"/>
</dbReference>
<dbReference type="EMBL" id="CP036279">
    <property type="protein sequence ID" value="QDU59721.1"/>
    <property type="molecule type" value="Genomic_DNA"/>
</dbReference>
<gene>
    <name evidence="1" type="ORF">Pan216_05530</name>
</gene>
<reference evidence="1 2" key="1">
    <citation type="submission" date="2019-02" db="EMBL/GenBank/DDBJ databases">
        <title>Deep-cultivation of Planctomycetes and their phenomic and genomic characterization uncovers novel biology.</title>
        <authorList>
            <person name="Wiegand S."/>
            <person name="Jogler M."/>
            <person name="Boedeker C."/>
            <person name="Pinto D."/>
            <person name="Vollmers J."/>
            <person name="Rivas-Marin E."/>
            <person name="Kohn T."/>
            <person name="Peeters S.H."/>
            <person name="Heuer A."/>
            <person name="Rast P."/>
            <person name="Oberbeckmann S."/>
            <person name="Bunk B."/>
            <person name="Jeske O."/>
            <person name="Meyerdierks A."/>
            <person name="Storesund J.E."/>
            <person name="Kallscheuer N."/>
            <person name="Luecker S."/>
            <person name="Lage O.M."/>
            <person name="Pohl T."/>
            <person name="Merkel B.J."/>
            <person name="Hornburger P."/>
            <person name="Mueller R.-W."/>
            <person name="Bruemmer F."/>
            <person name="Labrenz M."/>
            <person name="Spormann A.M."/>
            <person name="Op den Camp H."/>
            <person name="Overmann J."/>
            <person name="Amann R."/>
            <person name="Jetten M.S.M."/>
            <person name="Mascher T."/>
            <person name="Medema M.H."/>
            <person name="Devos D.P."/>
            <person name="Kaster A.-K."/>
            <person name="Ovreas L."/>
            <person name="Rohde M."/>
            <person name="Galperin M.Y."/>
            <person name="Jogler C."/>
        </authorList>
    </citation>
    <scope>NUCLEOTIDE SEQUENCE [LARGE SCALE GENOMIC DNA]</scope>
    <source>
        <strain evidence="1 2">Pan216</strain>
    </source>
</reference>
<protein>
    <recommendedName>
        <fullName evidence="3">Methyltransferase domain protein</fullName>
    </recommendedName>
</protein>
<accession>A0A518AYB5</accession>
<dbReference type="AlphaFoldDB" id="A0A518AYB5"/>
<evidence type="ECO:0008006" key="3">
    <source>
        <dbReference type="Google" id="ProtNLM"/>
    </source>
</evidence>
<proteinExistence type="predicted"/>
<dbReference type="KEGG" id="knv:Pan216_05530"/>
<dbReference type="InterPro" id="IPR029063">
    <property type="entry name" value="SAM-dependent_MTases_sf"/>
</dbReference>
<evidence type="ECO:0000313" key="1">
    <source>
        <dbReference type="EMBL" id="QDU59721.1"/>
    </source>
</evidence>
<evidence type="ECO:0000313" key="2">
    <source>
        <dbReference type="Proteomes" id="UP000317093"/>
    </source>
</evidence>
<name>A0A518AYB5_9BACT</name>
<keyword evidence="2" id="KW-1185">Reference proteome</keyword>
<dbReference type="SUPFAM" id="SSF53335">
    <property type="entry name" value="S-adenosyl-L-methionine-dependent methyltransferases"/>
    <property type="match status" value="1"/>
</dbReference>
<dbReference type="RefSeq" id="WP_145254433.1">
    <property type="nucleotide sequence ID" value="NZ_CP036279.1"/>
</dbReference>
<sequence length="181" mass="20508">MNQPFDPMRFTNYEVDAVVSFAQQARLRSGRNNVIEIGVWAGGTSRELARNGFKVYCVDHWLGNEHDALGPLAKEYGPANAFRIFCQNMGEMLFRRVHPCFGESLMWAEAWPEHEKVAMVFIDASHEYEDVKADIAAWKPHVASGGLLSGHDYSEDFPGVMKAADEHGIDGLWGTIWYKWL</sequence>
<dbReference type="Pfam" id="PF13578">
    <property type="entry name" value="Methyltransf_24"/>
    <property type="match status" value="1"/>
</dbReference>
<dbReference type="Gene3D" id="3.40.50.150">
    <property type="entry name" value="Vaccinia Virus protein VP39"/>
    <property type="match status" value="1"/>
</dbReference>